<reference evidence="1" key="1">
    <citation type="submission" date="2020-06" db="EMBL/GenBank/DDBJ databases">
        <title>WGS assembly of Ceratodon purpureus strain R40.</title>
        <authorList>
            <person name="Carey S.B."/>
            <person name="Jenkins J."/>
            <person name="Shu S."/>
            <person name="Lovell J.T."/>
            <person name="Sreedasyam A."/>
            <person name="Maumus F."/>
            <person name="Tiley G.P."/>
            <person name="Fernandez-Pozo N."/>
            <person name="Barry K."/>
            <person name="Chen C."/>
            <person name="Wang M."/>
            <person name="Lipzen A."/>
            <person name="Daum C."/>
            <person name="Saski C.A."/>
            <person name="Payton A.C."/>
            <person name="Mcbreen J.C."/>
            <person name="Conrad R.E."/>
            <person name="Kollar L.M."/>
            <person name="Olsson S."/>
            <person name="Huttunen S."/>
            <person name="Landis J.B."/>
            <person name="Wickett N.J."/>
            <person name="Johnson M.G."/>
            <person name="Rensing S.A."/>
            <person name="Grimwood J."/>
            <person name="Schmutz J."/>
            <person name="Mcdaniel S.F."/>
        </authorList>
    </citation>
    <scope>NUCLEOTIDE SEQUENCE</scope>
    <source>
        <strain evidence="1">R40</strain>
    </source>
</reference>
<dbReference type="EMBL" id="CM026422">
    <property type="protein sequence ID" value="KAG0585829.1"/>
    <property type="molecule type" value="Genomic_DNA"/>
</dbReference>
<evidence type="ECO:0000313" key="1">
    <source>
        <dbReference type="EMBL" id="KAG0585829.1"/>
    </source>
</evidence>
<proteinExistence type="predicted"/>
<dbReference type="Proteomes" id="UP000822688">
    <property type="component" value="Chromosome 2"/>
</dbReference>
<dbReference type="AlphaFoldDB" id="A0A8T0IS41"/>
<comment type="caution">
    <text evidence="1">The sequence shown here is derived from an EMBL/GenBank/DDBJ whole genome shotgun (WGS) entry which is preliminary data.</text>
</comment>
<gene>
    <name evidence="1" type="ORF">KC19_2G042500</name>
</gene>
<protein>
    <submittedName>
        <fullName evidence="1">Uncharacterized protein</fullName>
    </submittedName>
</protein>
<accession>A0A8T0IS41</accession>
<name>A0A8T0IS41_CERPU</name>
<organism evidence="1 2">
    <name type="scientific">Ceratodon purpureus</name>
    <name type="common">Fire moss</name>
    <name type="synonym">Dicranum purpureum</name>
    <dbReference type="NCBI Taxonomy" id="3225"/>
    <lineage>
        <taxon>Eukaryota</taxon>
        <taxon>Viridiplantae</taxon>
        <taxon>Streptophyta</taxon>
        <taxon>Embryophyta</taxon>
        <taxon>Bryophyta</taxon>
        <taxon>Bryophytina</taxon>
        <taxon>Bryopsida</taxon>
        <taxon>Dicranidae</taxon>
        <taxon>Pseudoditrichales</taxon>
        <taxon>Ditrichaceae</taxon>
        <taxon>Ceratodon</taxon>
    </lineage>
</organism>
<sequence length="124" mass="15400">MLTEAAQEEIRRMTTENVELQRRICTLQKKRRSINAEQFVLEGQEAYYRARLRIWTEKKLEFKRMKDQYDTKIDTLRDKLQEKQNESNARHEGMIHYFWKSRRQPETQRIWSPDKEYHDIHSKR</sequence>
<evidence type="ECO:0000313" key="2">
    <source>
        <dbReference type="Proteomes" id="UP000822688"/>
    </source>
</evidence>
<keyword evidence="2" id="KW-1185">Reference proteome</keyword>